<evidence type="ECO:0000313" key="4">
    <source>
        <dbReference type="EMBL" id="KAK2949620.1"/>
    </source>
</evidence>
<dbReference type="EMBL" id="JARBJD010000153">
    <property type="protein sequence ID" value="KAK2949620.1"/>
    <property type="molecule type" value="Genomic_DNA"/>
</dbReference>
<keyword evidence="5" id="KW-1185">Reference proteome</keyword>
<organism evidence="4 5">
    <name type="scientific">Blattamonas nauphoetae</name>
    <dbReference type="NCBI Taxonomy" id="2049346"/>
    <lineage>
        <taxon>Eukaryota</taxon>
        <taxon>Metamonada</taxon>
        <taxon>Preaxostyla</taxon>
        <taxon>Oxymonadida</taxon>
        <taxon>Blattamonas</taxon>
    </lineage>
</organism>
<feature type="compositionally biased region" description="Polar residues" evidence="2">
    <location>
        <begin position="446"/>
        <end position="519"/>
    </location>
</feature>
<feature type="compositionally biased region" description="Polar residues" evidence="2">
    <location>
        <begin position="64"/>
        <end position="76"/>
    </location>
</feature>
<evidence type="ECO:0000313" key="5">
    <source>
        <dbReference type="Proteomes" id="UP001281761"/>
    </source>
</evidence>
<feature type="compositionally biased region" description="Basic and acidic residues" evidence="2">
    <location>
        <begin position="210"/>
        <end position="260"/>
    </location>
</feature>
<feature type="region of interest" description="Disordered" evidence="2">
    <location>
        <begin position="22"/>
        <end position="519"/>
    </location>
</feature>
<protein>
    <submittedName>
        <fullName evidence="4">Uncharacterized protein</fullName>
    </submittedName>
</protein>
<proteinExistence type="predicted"/>
<keyword evidence="1" id="KW-0175">Coiled coil</keyword>
<feature type="compositionally biased region" description="Polar residues" evidence="2">
    <location>
        <begin position="296"/>
        <end position="339"/>
    </location>
</feature>
<feature type="compositionally biased region" description="Low complexity" evidence="2">
    <location>
        <begin position="408"/>
        <end position="425"/>
    </location>
</feature>
<feature type="compositionally biased region" description="Basic and acidic residues" evidence="2">
    <location>
        <begin position="175"/>
        <end position="190"/>
    </location>
</feature>
<feature type="compositionally biased region" description="Basic and acidic residues" evidence="2">
    <location>
        <begin position="268"/>
        <end position="289"/>
    </location>
</feature>
<gene>
    <name evidence="4" type="ORF">BLNAU_15480</name>
</gene>
<evidence type="ECO:0000256" key="2">
    <source>
        <dbReference type="SAM" id="MobiDB-lite"/>
    </source>
</evidence>
<accession>A0ABQ9XEI1</accession>
<feature type="compositionally biased region" description="Polar residues" evidence="2">
    <location>
        <begin position="386"/>
        <end position="395"/>
    </location>
</feature>
<feature type="coiled-coil region" evidence="1">
    <location>
        <begin position="533"/>
        <end position="560"/>
    </location>
</feature>
<evidence type="ECO:0000256" key="3">
    <source>
        <dbReference type="SAM" id="Phobius"/>
    </source>
</evidence>
<keyword evidence="3" id="KW-1133">Transmembrane helix</keyword>
<evidence type="ECO:0000256" key="1">
    <source>
        <dbReference type="SAM" id="Coils"/>
    </source>
</evidence>
<name>A0ABQ9XEI1_9EUKA</name>
<sequence length="675" mass="75520">MVYSTITNIKVFGETQLGQFMSEQYDHEHENDDSEQNSQILLDDTTSGDDPPEELEHPIVPEVSPQQDSQNESVPSTEHHEESSLFTEGLKENDAEETEDPNRKETGPISEATSFDRERKSNPEPQKSSEEGREQIGEIPMNEQEHVDALQQLDGEEEADGREPHNNVDVDDSDREEREEAHENKQIERNESEEEAPVMNKPFFRRMGKDKHTPETSDQLERNDSGQMDDLRESPEKKEDENNTAIRLDDEQKTEEKPHWDFSFLNRTENKIRSMFEKDKKEPPRKDAETSAEVGDTSSQQEEDVLTNQTSHEGNEQTLPSSSQAGTNSTLPENTTLKQSGVDPERNGADQKVEDISMDSLEKTDTSTNTTLTDEKQQIAELHSPQPETQDTQSRLSRETGHSDYTLNSTVTKQQSTNNTSSPSQIENDKGEGTSIQTESPERTPKLNNHTKPSNDTLVSGNNTTAAQTRLSTSNTSQFTDTPSPHSNQQNIKSSSPAAKHSSTPSQTDPQPNATSPHISAKSSVFSVMSDQLRQLGLNLKEVNQSLEHLEGQIRRVSEMGAEEARVRQGNVEDISNSVRQMQMVFKETTSHLMERVSDLEKQFAALEAMKDTTSAGLKAIHSLTITVGVHSAVIGIVMIVMCYLIVTTKREALPANLSHDSQRKQSQSDGKKEK</sequence>
<reference evidence="4 5" key="1">
    <citation type="journal article" date="2022" name="bioRxiv">
        <title>Genomics of Preaxostyla Flagellates Illuminates Evolutionary Transitions and the Path Towards Mitochondrial Loss.</title>
        <authorList>
            <person name="Novak L.V.F."/>
            <person name="Treitli S.C."/>
            <person name="Pyrih J."/>
            <person name="Halakuc P."/>
            <person name="Pipaliya S.V."/>
            <person name="Vacek V."/>
            <person name="Brzon O."/>
            <person name="Soukal P."/>
            <person name="Eme L."/>
            <person name="Dacks J.B."/>
            <person name="Karnkowska A."/>
            <person name="Elias M."/>
            <person name="Hampl V."/>
        </authorList>
    </citation>
    <scope>NUCLEOTIDE SEQUENCE [LARGE SCALE GENOMIC DNA]</scope>
    <source>
        <strain evidence="4">NAU3</strain>
        <tissue evidence="4">Gut</tissue>
    </source>
</reference>
<feature type="transmembrane region" description="Helical" evidence="3">
    <location>
        <begin position="628"/>
        <end position="647"/>
    </location>
</feature>
<keyword evidence="3" id="KW-0812">Transmembrane</keyword>
<dbReference type="Proteomes" id="UP001281761">
    <property type="component" value="Unassembled WGS sequence"/>
</dbReference>
<comment type="caution">
    <text evidence="4">The sequence shown here is derived from an EMBL/GenBank/DDBJ whole genome shotgun (WGS) entry which is preliminary data.</text>
</comment>
<feature type="compositionally biased region" description="Basic and acidic residues" evidence="2">
    <location>
        <begin position="114"/>
        <end position="136"/>
    </location>
</feature>
<feature type="compositionally biased region" description="Basic and acidic residues" evidence="2">
    <location>
        <begin position="77"/>
        <end position="93"/>
    </location>
</feature>
<feature type="compositionally biased region" description="Basic and acidic residues" evidence="2">
    <location>
        <begin position="343"/>
        <end position="365"/>
    </location>
</feature>
<keyword evidence="3" id="KW-0472">Membrane</keyword>